<gene>
    <name evidence="1" type="ORF">THIARS_70694</name>
</gene>
<keyword evidence="2" id="KW-1185">Reference proteome</keyword>
<proteinExistence type="predicted"/>
<dbReference type="AlphaFoldDB" id="A0A238D7G6"/>
<evidence type="ECO:0000313" key="2">
    <source>
        <dbReference type="Proteomes" id="UP000214566"/>
    </source>
</evidence>
<protein>
    <submittedName>
        <fullName evidence="1">Uncharacterized protein</fullName>
    </submittedName>
</protein>
<organism evidence="1 2">
    <name type="scientific">Thiomonas delicata</name>
    <name type="common">Thiomonas cuprina</name>
    <dbReference type="NCBI Taxonomy" id="364030"/>
    <lineage>
        <taxon>Bacteria</taxon>
        <taxon>Pseudomonadati</taxon>
        <taxon>Pseudomonadota</taxon>
        <taxon>Betaproteobacteria</taxon>
        <taxon>Burkholderiales</taxon>
        <taxon>Thiomonas</taxon>
    </lineage>
</organism>
<name>A0A238D7G6_THIDL</name>
<dbReference type="EMBL" id="FLMQ01000056">
    <property type="protein sequence ID" value="SBP89074.1"/>
    <property type="molecule type" value="Genomic_DNA"/>
</dbReference>
<dbReference type="OrthoDB" id="9164975at2"/>
<accession>A0A238D7G6</accession>
<dbReference type="RefSeq" id="WP_094161275.1">
    <property type="nucleotide sequence ID" value="NZ_LT592171.1"/>
</dbReference>
<sequence>MRFNLTIDPDDPGMKPLYEHLIRLPHGPGKQHRARAIQQVIYTGTAMLYGQGAAQQPMPASLAAHQAAAPSVSDPGHVDTFIDDLDFSNLS</sequence>
<dbReference type="Proteomes" id="UP000214566">
    <property type="component" value="Unassembled WGS sequence"/>
</dbReference>
<evidence type="ECO:0000313" key="1">
    <source>
        <dbReference type="EMBL" id="SBP89074.1"/>
    </source>
</evidence>
<reference evidence="1 2" key="1">
    <citation type="submission" date="2016-06" db="EMBL/GenBank/DDBJ databases">
        <authorList>
            <person name="Kjaerup R.B."/>
            <person name="Dalgaard T.S."/>
            <person name="Juul-Madsen H.R."/>
        </authorList>
    </citation>
    <scope>NUCLEOTIDE SEQUENCE [LARGE SCALE GENOMIC DNA]</scope>
    <source>
        <strain evidence="1 2">DSM 16361</strain>
    </source>
</reference>